<comment type="caution">
    <text evidence="1">The sequence shown here is derived from an EMBL/GenBank/DDBJ whole genome shotgun (WGS) entry which is preliminary data.</text>
</comment>
<protein>
    <submittedName>
        <fullName evidence="1">Uncharacterized protein</fullName>
    </submittedName>
</protein>
<sequence length="354" mass="38990">MNGVAVGDVVQVRPPEEILSGLDDRGERESMPFMPEMLKFAGRRFVVESISHKTCDTVNWTGIRKVENTVHLSGVRCDGSAHGGCQAGCLIFWKTDWLTRVSGTGEVEPDSVANAEVAAPAEGPAPTGCTAERLQEVAHGACRDDVTPSDGPVYSCQATELPRFVGAEIPRWNLRQYADDVQYGNASSRSVLWGILVGLFNLGQTASSKLLPRWLRVRAGVKYPFIVPSAERMAAANLGLEAGDWVRVRSAEEIGKTLDKNYRNRGLYFDREMLKYCGRTVQVLRRVDHIIEEPTGLMITMKTPSVILAGGICAADYHRSCPRAIYAYWRESWLERVPAPEPADRAIEPQAAQG</sequence>
<evidence type="ECO:0000313" key="2">
    <source>
        <dbReference type="Proteomes" id="UP000640489"/>
    </source>
</evidence>
<organism evidence="1 2">
    <name type="scientific">Nocardioides islandensis</name>
    <dbReference type="NCBI Taxonomy" id="433663"/>
    <lineage>
        <taxon>Bacteria</taxon>
        <taxon>Bacillati</taxon>
        <taxon>Actinomycetota</taxon>
        <taxon>Actinomycetes</taxon>
        <taxon>Propionibacteriales</taxon>
        <taxon>Nocardioidaceae</taxon>
        <taxon>Nocardioides</taxon>
    </lineage>
</organism>
<keyword evidence="2" id="KW-1185">Reference proteome</keyword>
<gene>
    <name evidence="1" type="ORF">ISU07_13350</name>
</gene>
<dbReference type="Proteomes" id="UP000640489">
    <property type="component" value="Unassembled WGS sequence"/>
</dbReference>
<dbReference type="EMBL" id="JADKPN010000007">
    <property type="protein sequence ID" value="MBF4764115.1"/>
    <property type="molecule type" value="Genomic_DNA"/>
</dbReference>
<name>A0A930YKZ5_9ACTN</name>
<proteinExistence type="predicted"/>
<reference evidence="1" key="1">
    <citation type="submission" date="2020-11" db="EMBL/GenBank/DDBJ databases">
        <title>Nocardioides sp. nov., isolated from Soil of Cynanchum wilfordii Hemsley rhizosphere.</title>
        <authorList>
            <person name="Lee J.-S."/>
            <person name="Suh M.K."/>
            <person name="Kim J.-S."/>
        </authorList>
    </citation>
    <scope>NUCLEOTIDE SEQUENCE</scope>
    <source>
        <strain evidence="1">KCTC 19275</strain>
    </source>
</reference>
<accession>A0A930YKZ5</accession>
<dbReference type="AlphaFoldDB" id="A0A930YKZ5"/>
<evidence type="ECO:0000313" key="1">
    <source>
        <dbReference type="EMBL" id="MBF4764115.1"/>
    </source>
</evidence>